<dbReference type="InterPro" id="IPR000246">
    <property type="entry name" value="Peptidase_T2"/>
</dbReference>
<accession>A0A9Q8V9V8</accession>
<feature type="compositionally biased region" description="Basic and acidic residues" evidence="3">
    <location>
        <begin position="176"/>
        <end position="199"/>
    </location>
</feature>
<dbReference type="Pfam" id="PF01112">
    <property type="entry name" value="Asparaginase_2"/>
    <property type="match status" value="2"/>
</dbReference>
<feature type="compositionally biased region" description="Acidic residues" evidence="3">
    <location>
        <begin position="200"/>
        <end position="217"/>
    </location>
</feature>
<dbReference type="InterPro" id="IPR029055">
    <property type="entry name" value="Ntn_hydrolases_N"/>
</dbReference>
<feature type="compositionally biased region" description="Basic and acidic residues" evidence="3">
    <location>
        <begin position="403"/>
        <end position="418"/>
    </location>
</feature>
<evidence type="ECO:0000256" key="2">
    <source>
        <dbReference type="PIRSR" id="PIRSR600246-3"/>
    </source>
</evidence>
<sequence>MEYKQQLPEPATTRVRIKPRIIIHGGAGNIRRKGYPPGKYEEYRHALLTIVRNTDAFMNGDAGRDTSEEKKRLMHQQRQQHGPTALDIATHAVVQLEDCPLFNAGHGAVFTRDGINQLEASVMVSRGRAKRGVGVSGLRRVRNPILLAKAMLERGDADLGGAGAGRPSSFLPGRDASGEERRRLEGEAHRTDEEEHGERGDDDGGDDDDGDDDDDLDVPSAQGHTMLWGRAAEQLARKYGLDMVDPSYYFTQQRWDEHIRALEREKQQQQQHRGSSAYCSQTTAMVTATWSADEYLPQGTCGAVALDDRGVICAATSTGGMTNKLTGRIGDTPVPGAGFWAEEWEEEVTSGSSKSMWDRAADAVANTTAGITLAGPLKGLLADCLPTPFLYTPVPPVVPFTHNDYDDGAHSPHRRNDYSNDNSNNNSNIVATRSTGLSGTGNGDSFLRIAAAHTVACLARLRPLPASRALAAVAGPGGDLQRSAGTRWGRGAGEGEGGIIGVECALCRDATTGELLAARSEVVMGYNCGGMYRAWIDDRGEAVMSVWTDGAPDEDWP</sequence>
<dbReference type="OrthoDB" id="2262349at2759"/>
<protein>
    <recommendedName>
        <fullName evidence="6">L-asparaginase</fullName>
    </recommendedName>
</protein>
<feature type="region of interest" description="Disordered" evidence="3">
    <location>
        <begin position="402"/>
        <end position="436"/>
    </location>
</feature>
<feature type="active site" description="Nucleophile" evidence="1">
    <location>
        <position position="300"/>
    </location>
</feature>
<dbReference type="AlphaFoldDB" id="A0A9Q8V9V8"/>
<evidence type="ECO:0000256" key="1">
    <source>
        <dbReference type="PIRSR" id="PIRSR600246-1"/>
    </source>
</evidence>
<reference evidence="4" key="1">
    <citation type="submission" date="2021-11" db="EMBL/GenBank/DDBJ databases">
        <title>Purpureocillium_takamizusanense_genome.</title>
        <authorList>
            <person name="Nguyen N.-H."/>
        </authorList>
    </citation>
    <scope>NUCLEOTIDE SEQUENCE</scope>
    <source>
        <strain evidence="4">PT3</strain>
    </source>
</reference>
<dbReference type="PANTHER" id="PTHR10188">
    <property type="entry name" value="L-ASPARAGINASE"/>
    <property type="match status" value="1"/>
</dbReference>
<dbReference type="RefSeq" id="XP_047841559.1">
    <property type="nucleotide sequence ID" value="XM_047985582.1"/>
</dbReference>
<feature type="compositionally biased region" description="Low complexity" evidence="3">
    <location>
        <begin position="419"/>
        <end position="428"/>
    </location>
</feature>
<name>A0A9Q8V9V8_9HYPO</name>
<dbReference type="Gene3D" id="3.60.20.30">
    <property type="entry name" value="(Glycosyl)asparaginase"/>
    <property type="match status" value="1"/>
</dbReference>
<evidence type="ECO:0008006" key="6">
    <source>
        <dbReference type="Google" id="ProtNLM"/>
    </source>
</evidence>
<dbReference type="GeneID" id="72066326"/>
<dbReference type="PANTHER" id="PTHR10188:SF43">
    <property type="entry name" value="ASPARAGINASE (EUROFUNG)"/>
    <property type="match status" value="1"/>
</dbReference>
<evidence type="ECO:0000256" key="3">
    <source>
        <dbReference type="SAM" id="MobiDB-lite"/>
    </source>
</evidence>
<dbReference type="CDD" id="cd04701">
    <property type="entry name" value="Asparaginase_2"/>
    <property type="match status" value="1"/>
</dbReference>
<dbReference type="GO" id="GO:0005737">
    <property type="term" value="C:cytoplasm"/>
    <property type="evidence" value="ECO:0007669"/>
    <property type="project" value="TreeGrafter"/>
</dbReference>
<organism evidence="4 5">
    <name type="scientific">Purpureocillium takamizusanense</name>
    <dbReference type="NCBI Taxonomy" id="2060973"/>
    <lineage>
        <taxon>Eukaryota</taxon>
        <taxon>Fungi</taxon>
        <taxon>Dikarya</taxon>
        <taxon>Ascomycota</taxon>
        <taxon>Pezizomycotina</taxon>
        <taxon>Sordariomycetes</taxon>
        <taxon>Hypocreomycetidae</taxon>
        <taxon>Hypocreales</taxon>
        <taxon>Ophiocordycipitaceae</taxon>
        <taxon>Purpureocillium</taxon>
    </lineage>
</organism>
<dbReference type="EMBL" id="CP086356">
    <property type="protein sequence ID" value="UNI18078.1"/>
    <property type="molecule type" value="Genomic_DNA"/>
</dbReference>
<dbReference type="KEGG" id="ptkz:JDV02_004371"/>
<keyword evidence="5" id="KW-1185">Reference proteome</keyword>
<proteinExistence type="predicted"/>
<dbReference type="GO" id="GO:0016787">
    <property type="term" value="F:hydrolase activity"/>
    <property type="evidence" value="ECO:0007669"/>
    <property type="project" value="InterPro"/>
</dbReference>
<dbReference type="Proteomes" id="UP000829364">
    <property type="component" value="Chromosome 3"/>
</dbReference>
<feature type="site" description="Cleavage; by autolysis" evidence="2">
    <location>
        <begin position="299"/>
        <end position="300"/>
    </location>
</feature>
<gene>
    <name evidence="4" type="ORF">JDV02_004371</name>
</gene>
<feature type="region of interest" description="Disordered" evidence="3">
    <location>
        <begin position="158"/>
        <end position="225"/>
    </location>
</feature>
<evidence type="ECO:0000313" key="5">
    <source>
        <dbReference type="Proteomes" id="UP000829364"/>
    </source>
</evidence>
<evidence type="ECO:0000313" key="4">
    <source>
        <dbReference type="EMBL" id="UNI18078.1"/>
    </source>
</evidence>
<dbReference type="SUPFAM" id="SSF56235">
    <property type="entry name" value="N-terminal nucleophile aminohydrolases (Ntn hydrolases)"/>
    <property type="match status" value="1"/>
</dbReference>